<feature type="transmembrane region" description="Helical" evidence="2">
    <location>
        <begin position="322"/>
        <end position="338"/>
    </location>
</feature>
<feature type="transmembrane region" description="Helical" evidence="2">
    <location>
        <begin position="227"/>
        <end position="244"/>
    </location>
</feature>
<feature type="transmembrane region" description="Helical" evidence="2">
    <location>
        <begin position="294"/>
        <end position="316"/>
    </location>
</feature>
<dbReference type="Proteomes" id="UP000239388">
    <property type="component" value="Unassembled WGS sequence"/>
</dbReference>
<feature type="transmembrane region" description="Helical" evidence="2">
    <location>
        <begin position="106"/>
        <end position="133"/>
    </location>
</feature>
<comment type="caution">
    <text evidence="3">The sequence shown here is derived from an EMBL/GenBank/DDBJ whole genome shotgun (WGS) entry which is preliminary data.</text>
</comment>
<gene>
    <name evidence="3" type="ORF">C5Y98_01300</name>
</gene>
<feature type="transmembrane region" description="Helical" evidence="2">
    <location>
        <begin position="43"/>
        <end position="63"/>
    </location>
</feature>
<feature type="transmembrane region" description="Helical" evidence="2">
    <location>
        <begin position="202"/>
        <end position="220"/>
    </location>
</feature>
<dbReference type="OrthoDB" id="7055466at2"/>
<reference evidence="3 4" key="1">
    <citation type="submission" date="2018-02" db="EMBL/GenBank/DDBJ databases">
        <title>Comparative genomes isolates from brazilian mangrove.</title>
        <authorList>
            <person name="Araujo J.E."/>
            <person name="Taketani R.G."/>
            <person name="Silva M.C.P."/>
            <person name="Loureco M.V."/>
            <person name="Andreote F.D."/>
        </authorList>
    </citation>
    <scope>NUCLEOTIDE SEQUENCE [LARGE SCALE GENOMIC DNA]</scope>
    <source>
        <strain evidence="3 4">NAP PRIS-MGV</strain>
    </source>
</reference>
<feature type="region of interest" description="Disordered" evidence="1">
    <location>
        <begin position="1"/>
        <end position="33"/>
    </location>
</feature>
<keyword evidence="2" id="KW-0472">Membrane</keyword>
<evidence type="ECO:0000256" key="1">
    <source>
        <dbReference type="SAM" id="MobiDB-lite"/>
    </source>
</evidence>
<dbReference type="EMBL" id="PUIB01000002">
    <property type="protein sequence ID" value="PQO42818.1"/>
    <property type="molecule type" value="Genomic_DNA"/>
</dbReference>
<keyword evidence="2" id="KW-0812">Transmembrane</keyword>
<feature type="transmembrane region" description="Helical" evidence="2">
    <location>
        <begin position="250"/>
        <end position="273"/>
    </location>
</feature>
<proteinExistence type="predicted"/>
<accession>A0A2S8GED3</accession>
<feature type="region of interest" description="Disordered" evidence="1">
    <location>
        <begin position="346"/>
        <end position="365"/>
    </location>
</feature>
<dbReference type="RefSeq" id="WP_105350836.1">
    <property type="nucleotide sequence ID" value="NZ_PUIB01000002.1"/>
</dbReference>
<name>A0A2S8GED3_9BACT</name>
<evidence type="ECO:0000313" key="4">
    <source>
        <dbReference type="Proteomes" id="UP000239388"/>
    </source>
</evidence>
<protein>
    <submittedName>
        <fullName evidence="3">Uncharacterized protein</fullName>
    </submittedName>
</protein>
<evidence type="ECO:0000313" key="3">
    <source>
        <dbReference type="EMBL" id="PQO42818.1"/>
    </source>
</evidence>
<sequence>MTYLTQDVPQKTGSPDLLPNDQARQAGPNKPTPSNRGWILGPWLDLLLISNVIWPLLVFFQHYDTLAGRMTIQFWQIYFITTPHRWSTLALVMLDRNPFRARPRFFIAFAAMVVSLCVGIYISTGALTCLLAIDYLWNAWHFAAQHHGIYRIYGRLSHAPSLLPGWTEKWLLRSFLLYCILRVAQVAIRPGALSDALSITDWIALALPGMILLDVLWNFNRQSLGRLTYLISVTGLFLGMLWAIHNGHPAILLALTTASAWFHASEYLAVVGWRLQKQNSDGTIHSRDAALKWIASRWAVSLLIFMVILGSCGWMLESHFLEYWLLLNVIAAFLHYGYDGVLWKKQSPKTPPVPETIGSSSSSRA</sequence>
<dbReference type="AlphaFoldDB" id="A0A2S8GED3"/>
<organism evidence="3 4">
    <name type="scientific">Blastopirellula marina</name>
    <dbReference type="NCBI Taxonomy" id="124"/>
    <lineage>
        <taxon>Bacteria</taxon>
        <taxon>Pseudomonadati</taxon>
        <taxon>Planctomycetota</taxon>
        <taxon>Planctomycetia</taxon>
        <taxon>Pirellulales</taxon>
        <taxon>Pirellulaceae</taxon>
        <taxon>Blastopirellula</taxon>
    </lineage>
</organism>
<feature type="compositionally biased region" description="Polar residues" evidence="1">
    <location>
        <begin position="1"/>
        <end position="13"/>
    </location>
</feature>
<keyword evidence="2" id="KW-1133">Transmembrane helix</keyword>
<evidence type="ECO:0000256" key="2">
    <source>
        <dbReference type="SAM" id="Phobius"/>
    </source>
</evidence>